<gene>
    <name evidence="1" type="ORF">HJA_11055</name>
</gene>
<dbReference type="PIRSF" id="PIRSF035170">
    <property type="entry name" value="HD_phosphohydro"/>
    <property type="match status" value="1"/>
</dbReference>
<dbReference type="eggNOG" id="COG4339">
    <property type="taxonomic scope" value="Bacteria"/>
</dbReference>
<dbReference type="AlphaFoldDB" id="A0A059FC48"/>
<name>A0A059FC48_9PROT</name>
<dbReference type="SUPFAM" id="SSF109604">
    <property type="entry name" value="HD-domain/PDEase-like"/>
    <property type="match status" value="1"/>
</dbReference>
<reference evidence="1 2" key="1">
    <citation type="journal article" date="2014" name="Antonie Van Leeuwenhoek">
        <title>Hyphomonas beringensis sp. nov. and Hyphomonas chukchiensis sp. nov., isolated from surface seawater of the Bering Sea and Chukchi Sea.</title>
        <authorList>
            <person name="Li C."/>
            <person name="Lai Q."/>
            <person name="Li G."/>
            <person name="Dong C."/>
            <person name="Wang J."/>
            <person name="Liao Y."/>
            <person name="Shao Z."/>
        </authorList>
    </citation>
    <scope>NUCLEOTIDE SEQUENCE [LARGE SCALE GENOMIC DNA]</scope>
    <source>
        <strain evidence="1 2">VP2</strain>
    </source>
</reference>
<dbReference type="RefSeq" id="WP_155839936.1">
    <property type="nucleotide sequence ID" value="NZ_ARYJ01000006.1"/>
</dbReference>
<dbReference type="PANTHER" id="PTHR21174">
    <property type="match status" value="1"/>
</dbReference>
<sequence>MIPAALMEALRQRHGEPQRHYHTWAHVDALLGHYRRWVRYLNRPGPVLWALYWHDAVYDPRAKDNEEQSARMLEREAAGHLSPHDIDFAATIIRATATHTVPEGLPAQDAEDLALFLDMDLSILGAPEAVYDRYEQDIRAEYAFVPDEAYRAGRGAILTGFLSRPRLYFTDIAHAEWDAAARANLTRAVRVLEQGP</sequence>
<evidence type="ECO:0000313" key="2">
    <source>
        <dbReference type="Proteomes" id="UP000024816"/>
    </source>
</evidence>
<dbReference type="InterPro" id="IPR009218">
    <property type="entry name" value="HD_phosphohydro"/>
</dbReference>
<keyword evidence="2" id="KW-1185">Reference proteome</keyword>
<proteinExistence type="predicted"/>
<dbReference type="OrthoDB" id="9808993at2"/>
<accession>A0A059FC48</accession>
<evidence type="ECO:0000313" key="1">
    <source>
        <dbReference type="EMBL" id="KCZ88116.1"/>
    </source>
</evidence>
<dbReference type="Proteomes" id="UP000024816">
    <property type="component" value="Unassembled WGS sequence"/>
</dbReference>
<protein>
    <recommendedName>
        <fullName evidence="3">N-methyl-D-aspartate receptor NMDAR2C subunit</fullName>
    </recommendedName>
</protein>
<dbReference type="PATRIC" id="fig|1280952.3.peg.2208"/>
<evidence type="ECO:0008006" key="3">
    <source>
        <dbReference type="Google" id="ProtNLM"/>
    </source>
</evidence>
<dbReference type="STRING" id="1280952.HJA_11055"/>
<dbReference type="PANTHER" id="PTHR21174:SF0">
    <property type="entry name" value="HD PHOSPHOHYDROLASE FAMILY PROTEIN-RELATED"/>
    <property type="match status" value="1"/>
</dbReference>
<comment type="caution">
    <text evidence="1">The sequence shown here is derived from an EMBL/GenBank/DDBJ whole genome shotgun (WGS) entry which is preliminary data.</text>
</comment>
<dbReference type="EMBL" id="ARYJ01000006">
    <property type="protein sequence ID" value="KCZ88116.1"/>
    <property type="molecule type" value="Genomic_DNA"/>
</dbReference>
<organism evidence="1 2">
    <name type="scientific">Hyphomonas jannaschiana VP2</name>
    <dbReference type="NCBI Taxonomy" id="1280952"/>
    <lineage>
        <taxon>Bacteria</taxon>
        <taxon>Pseudomonadati</taxon>
        <taxon>Pseudomonadota</taxon>
        <taxon>Alphaproteobacteria</taxon>
        <taxon>Hyphomonadales</taxon>
        <taxon>Hyphomonadaceae</taxon>
        <taxon>Hyphomonas</taxon>
    </lineage>
</organism>